<dbReference type="PANTHER" id="PTHR19878">
    <property type="entry name" value="AUTOPHAGY PROTEIN 16-LIKE"/>
    <property type="match status" value="1"/>
</dbReference>
<dbReference type="PROSITE" id="PS50294">
    <property type="entry name" value="WD_REPEATS_REGION"/>
    <property type="match status" value="1"/>
</dbReference>
<dbReference type="GO" id="GO:0000421">
    <property type="term" value="C:autophagosome membrane"/>
    <property type="evidence" value="ECO:0007669"/>
    <property type="project" value="TreeGrafter"/>
</dbReference>
<dbReference type="AlphaFoldDB" id="A0A6G0Z2B8"/>
<protein>
    <submittedName>
        <fullName evidence="2">Autophagy-related protein 16-1</fullName>
    </submittedName>
</protein>
<accession>A0A6G0Z2B8</accession>
<dbReference type="Proteomes" id="UP000478052">
    <property type="component" value="Unassembled WGS sequence"/>
</dbReference>
<dbReference type="GO" id="GO:0034274">
    <property type="term" value="C:Atg12-Atg5-Atg16 complex"/>
    <property type="evidence" value="ECO:0007669"/>
    <property type="project" value="TreeGrafter"/>
</dbReference>
<dbReference type="InterPro" id="IPR015943">
    <property type="entry name" value="WD40/YVTN_repeat-like_dom_sf"/>
</dbReference>
<reference evidence="2 3" key="1">
    <citation type="submission" date="2019-08" db="EMBL/GenBank/DDBJ databases">
        <title>Whole genome of Aphis craccivora.</title>
        <authorList>
            <person name="Voronova N.V."/>
            <person name="Shulinski R.S."/>
            <person name="Bandarenka Y.V."/>
            <person name="Zhorov D.G."/>
            <person name="Warner D."/>
        </authorList>
    </citation>
    <scope>NUCLEOTIDE SEQUENCE [LARGE SCALE GENOMIC DNA]</scope>
    <source>
        <strain evidence="2">180601</strain>
        <tissue evidence="2">Whole Body</tissue>
    </source>
</reference>
<feature type="repeat" description="WD" evidence="1">
    <location>
        <begin position="5"/>
        <end position="46"/>
    </location>
</feature>
<gene>
    <name evidence="2" type="ORF">FWK35_00024931</name>
</gene>
<dbReference type="GO" id="GO:0034045">
    <property type="term" value="C:phagophore assembly site membrane"/>
    <property type="evidence" value="ECO:0007669"/>
    <property type="project" value="TreeGrafter"/>
</dbReference>
<evidence type="ECO:0000256" key="1">
    <source>
        <dbReference type="PROSITE-ProRule" id="PRU00221"/>
    </source>
</evidence>
<comment type="caution">
    <text evidence="2">The sequence shown here is derived from an EMBL/GenBank/DDBJ whole genome shotgun (WGS) entry which is preliminary data.</text>
</comment>
<dbReference type="PANTHER" id="PTHR19878:SF8">
    <property type="entry name" value="AUTOPHAGY-RELATED 16, ISOFORM F"/>
    <property type="match status" value="1"/>
</dbReference>
<evidence type="ECO:0000313" key="3">
    <source>
        <dbReference type="Proteomes" id="UP000478052"/>
    </source>
</evidence>
<dbReference type="InterPro" id="IPR045160">
    <property type="entry name" value="ATG16"/>
</dbReference>
<sequence length="109" mass="12222">MVHTLTGHCAKVMAAKFMGEPNKVVTGSHDRTLKIYDLRIRACVETKFAMSSCNDLVTSETVGTTIMSGHFDKRIRFWDTRTEKPHTEIEVQGRVTSLDLSRVGSCSFL</sequence>
<dbReference type="GO" id="GO:0043495">
    <property type="term" value="F:protein-membrane adaptor activity"/>
    <property type="evidence" value="ECO:0007669"/>
    <property type="project" value="TreeGrafter"/>
</dbReference>
<proteinExistence type="predicted"/>
<evidence type="ECO:0000313" key="2">
    <source>
        <dbReference type="EMBL" id="KAF0764775.1"/>
    </source>
</evidence>
<dbReference type="EMBL" id="VUJU01001555">
    <property type="protein sequence ID" value="KAF0764775.1"/>
    <property type="molecule type" value="Genomic_DNA"/>
</dbReference>
<organism evidence="2 3">
    <name type="scientific">Aphis craccivora</name>
    <name type="common">Cowpea aphid</name>
    <dbReference type="NCBI Taxonomy" id="307492"/>
    <lineage>
        <taxon>Eukaryota</taxon>
        <taxon>Metazoa</taxon>
        <taxon>Ecdysozoa</taxon>
        <taxon>Arthropoda</taxon>
        <taxon>Hexapoda</taxon>
        <taxon>Insecta</taxon>
        <taxon>Pterygota</taxon>
        <taxon>Neoptera</taxon>
        <taxon>Paraneoptera</taxon>
        <taxon>Hemiptera</taxon>
        <taxon>Sternorrhyncha</taxon>
        <taxon>Aphidomorpha</taxon>
        <taxon>Aphidoidea</taxon>
        <taxon>Aphididae</taxon>
        <taxon>Aphidini</taxon>
        <taxon>Aphis</taxon>
        <taxon>Aphis</taxon>
    </lineage>
</organism>
<dbReference type="Gene3D" id="2.130.10.10">
    <property type="entry name" value="YVTN repeat-like/Quinoprotein amine dehydrogenase"/>
    <property type="match status" value="1"/>
</dbReference>
<dbReference type="InterPro" id="IPR001680">
    <property type="entry name" value="WD40_rpt"/>
</dbReference>
<name>A0A6G0Z2B8_APHCR</name>
<dbReference type="PROSITE" id="PS50082">
    <property type="entry name" value="WD_REPEATS_2"/>
    <property type="match status" value="1"/>
</dbReference>
<dbReference type="GO" id="GO:0000045">
    <property type="term" value="P:autophagosome assembly"/>
    <property type="evidence" value="ECO:0007669"/>
    <property type="project" value="InterPro"/>
</dbReference>
<keyword evidence="3" id="KW-1185">Reference proteome</keyword>
<keyword evidence="1" id="KW-0853">WD repeat</keyword>
<dbReference type="Pfam" id="PF00400">
    <property type="entry name" value="WD40"/>
    <property type="match status" value="1"/>
</dbReference>
<dbReference type="InterPro" id="IPR036322">
    <property type="entry name" value="WD40_repeat_dom_sf"/>
</dbReference>
<dbReference type="SUPFAM" id="SSF50978">
    <property type="entry name" value="WD40 repeat-like"/>
    <property type="match status" value="1"/>
</dbReference>
<dbReference type="SMART" id="SM00320">
    <property type="entry name" value="WD40"/>
    <property type="match status" value="2"/>
</dbReference>
<dbReference type="OrthoDB" id="6262491at2759"/>